<dbReference type="Proteomes" id="UP001487740">
    <property type="component" value="Unassembled WGS sequence"/>
</dbReference>
<evidence type="ECO:0000313" key="1">
    <source>
        <dbReference type="EMBL" id="KAK8385444.1"/>
    </source>
</evidence>
<name>A0AAW0TCQ2_SCYPA</name>
<reference evidence="1 2" key="1">
    <citation type="submission" date="2023-03" db="EMBL/GenBank/DDBJ databases">
        <title>High-quality genome of Scylla paramamosain provides insights in environmental adaptation.</title>
        <authorList>
            <person name="Zhang L."/>
        </authorList>
    </citation>
    <scope>NUCLEOTIDE SEQUENCE [LARGE SCALE GENOMIC DNA]</scope>
    <source>
        <strain evidence="1">LZ_2023a</strain>
        <tissue evidence="1">Muscle</tissue>
    </source>
</reference>
<organism evidence="1 2">
    <name type="scientific">Scylla paramamosain</name>
    <name type="common">Mud crab</name>
    <dbReference type="NCBI Taxonomy" id="85552"/>
    <lineage>
        <taxon>Eukaryota</taxon>
        <taxon>Metazoa</taxon>
        <taxon>Ecdysozoa</taxon>
        <taxon>Arthropoda</taxon>
        <taxon>Crustacea</taxon>
        <taxon>Multicrustacea</taxon>
        <taxon>Malacostraca</taxon>
        <taxon>Eumalacostraca</taxon>
        <taxon>Eucarida</taxon>
        <taxon>Decapoda</taxon>
        <taxon>Pleocyemata</taxon>
        <taxon>Brachyura</taxon>
        <taxon>Eubrachyura</taxon>
        <taxon>Portunoidea</taxon>
        <taxon>Portunidae</taxon>
        <taxon>Portuninae</taxon>
        <taxon>Scylla</taxon>
    </lineage>
</organism>
<gene>
    <name evidence="1" type="ORF">O3P69_016336</name>
</gene>
<proteinExistence type="predicted"/>
<accession>A0AAW0TCQ2</accession>
<keyword evidence="2" id="KW-1185">Reference proteome</keyword>
<dbReference type="AlphaFoldDB" id="A0AAW0TCQ2"/>
<evidence type="ECO:0000313" key="2">
    <source>
        <dbReference type="Proteomes" id="UP001487740"/>
    </source>
</evidence>
<protein>
    <submittedName>
        <fullName evidence="1">Uncharacterized protein</fullName>
    </submittedName>
</protein>
<dbReference type="EMBL" id="JARAKH010000032">
    <property type="protein sequence ID" value="KAK8385444.1"/>
    <property type="molecule type" value="Genomic_DNA"/>
</dbReference>
<sequence>MEDQNRRNTGKNVRRRSTLPLPVSLSYLAPCALRELRHRSEDILGLQRDASPAAQWEELCRITLGTATLVGANEIYRCCYGKARRYKEAGSAARQVTPLAIVEAEASPGTREVKMRCEVLLLVVVAVVGGASACKFYCKNPANGDYICCDDGNPFTVVESEEEQEPEVYPPYEYPPSGTGCVYYCAYEGSTYCCADTSAPVPESHEAHEGRCPEEGEQVCKSQGIFLYTKKAKTGRTSGSLLLADGDGKQQVSCASDGYCARDEKCCPSKCARRHICLKSLSKEEDDDK</sequence>
<comment type="caution">
    <text evidence="1">The sequence shown here is derived from an EMBL/GenBank/DDBJ whole genome shotgun (WGS) entry which is preliminary data.</text>
</comment>